<dbReference type="Gene3D" id="3.40.1090.10">
    <property type="entry name" value="Cytosolic phospholipase A2 catalytic domain"/>
    <property type="match status" value="1"/>
</dbReference>
<keyword evidence="10" id="KW-1185">Reference proteome</keyword>
<dbReference type="PROSITE" id="PS51210">
    <property type="entry name" value="PLA2C"/>
    <property type="match status" value="1"/>
</dbReference>
<comment type="similarity">
    <text evidence="1 6">Belongs to the lysophospholipase family.</text>
</comment>
<evidence type="ECO:0000256" key="6">
    <source>
        <dbReference type="RuleBase" id="RU362103"/>
    </source>
</evidence>
<evidence type="ECO:0000256" key="3">
    <source>
        <dbReference type="ARBA" id="ARBA00022963"/>
    </source>
</evidence>
<name>A0ABR4NNP7_9SACH</name>
<evidence type="ECO:0000256" key="4">
    <source>
        <dbReference type="ARBA" id="ARBA00023098"/>
    </source>
</evidence>
<dbReference type="InterPro" id="IPR016035">
    <property type="entry name" value="Acyl_Trfase/lysoPLipase"/>
</dbReference>
<proteinExistence type="inferred from homology"/>
<comment type="catalytic activity">
    <reaction evidence="6">
        <text>a 1-acyl-sn-glycero-3-phosphocholine + H2O = sn-glycerol 3-phosphocholine + a fatty acid + H(+)</text>
        <dbReference type="Rhea" id="RHEA:15177"/>
        <dbReference type="ChEBI" id="CHEBI:15377"/>
        <dbReference type="ChEBI" id="CHEBI:15378"/>
        <dbReference type="ChEBI" id="CHEBI:16870"/>
        <dbReference type="ChEBI" id="CHEBI:28868"/>
        <dbReference type="ChEBI" id="CHEBI:58168"/>
        <dbReference type="EC" id="3.1.1.5"/>
    </reaction>
</comment>
<comment type="caution">
    <text evidence="9">The sequence shown here is derived from an EMBL/GenBank/DDBJ whole genome shotgun (WGS) entry which is preliminary data.</text>
</comment>
<evidence type="ECO:0000256" key="1">
    <source>
        <dbReference type="ARBA" id="ARBA00008780"/>
    </source>
</evidence>
<dbReference type="SUPFAM" id="SSF52151">
    <property type="entry name" value="FabD/lysophospholipase-like"/>
    <property type="match status" value="1"/>
</dbReference>
<gene>
    <name evidence="9" type="ORF">RNJ44_01755</name>
</gene>
<reference evidence="9 10" key="1">
    <citation type="submission" date="2024-05" db="EMBL/GenBank/DDBJ databases">
        <title>Long read based assembly of the Candida bracarensis genome reveals expanded adhesin content.</title>
        <authorList>
            <person name="Marcet-Houben M."/>
            <person name="Ksiezopolska E."/>
            <person name="Gabaldon T."/>
        </authorList>
    </citation>
    <scope>NUCLEOTIDE SEQUENCE [LARGE SCALE GENOMIC DNA]</scope>
    <source>
        <strain evidence="9 10">CBM6</strain>
    </source>
</reference>
<keyword evidence="7" id="KW-1133">Transmembrane helix</keyword>
<evidence type="ECO:0000256" key="7">
    <source>
        <dbReference type="SAM" id="Phobius"/>
    </source>
</evidence>
<keyword evidence="7" id="KW-0472">Membrane</keyword>
<dbReference type="PANTHER" id="PTHR10728:SF56">
    <property type="entry name" value="MEIOTIC PHOSPHOLIPASE SPO1-RELATED"/>
    <property type="match status" value="1"/>
</dbReference>
<dbReference type="InterPro" id="IPR002642">
    <property type="entry name" value="LysoPLipase_cat_dom"/>
</dbReference>
<evidence type="ECO:0000256" key="2">
    <source>
        <dbReference type="ARBA" id="ARBA00022801"/>
    </source>
</evidence>
<keyword evidence="4 5" id="KW-0443">Lipid metabolism</keyword>
<evidence type="ECO:0000256" key="5">
    <source>
        <dbReference type="PROSITE-ProRule" id="PRU00555"/>
    </source>
</evidence>
<feature type="domain" description="PLA2c" evidence="8">
    <location>
        <begin position="63"/>
        <end position="652"/>
    </location>
</feature>
<keyword evidence="2 5" id="KW-0378">Hydrolase</keyword>
<evidence type="ECO:0000313" key="10">
    <source>
        <dbReference type="Proteomes" id="UP001623330"/>
    </source>
</evidence>
<dbReference type="SMART" id="SM00022">
    <property type="entry name" value="PLAc"/>
    <property type="match status" value="1"/>
</dbReference>
<evidence type="ECO:0000313" key="9">
    <source>
        <dbReference type="EMBL" id="KAL3229619.1"/>
    </source>
</evidence>
<accession>A0ABR4NNP7</accession>
<protein>
    <recommendedName>
        <fullName evidence="6">Lysophospholipase</fullName>
        <ecNumber evidence="6">3.1.1.5</ecNumber>
    </recommendedName>
</protein>
<dbReference type="Pfam" id="PF01735">
    <property type="entry name" value="PLA2_B"/>
    <property type="match status" value="2"/>
</dbReference>
<evidence type="ECO:0000259" key="8">
    <source>
        <dbReference type="PROSITE" id="PS51210"/>
    </source>
</evidence>
<dbReference type="PANTHER" id="PTHR10728">
    <property type="entry name" value="CYTOSOLIC PHOSPHOLIPASE A2"/>
    <property type="match status" value="1"/>
</dbReference>
<sequence>MSESVSWVWAWPCLCPCRSASAGPRARTRAGARAILNGNSSCFFIWMWALFLGLSLGIPVEVQCPGPLVRDGIQGFLCDSEVVYTSRKLVNNRVSMQQYLATTTPNATCNGDNAVITLGPGVPVPRIGVALSGGGYRSMLTSTGFMTGMHDIGLMQCTDYISGVSGGSWAIMDLVLSGFDPARLLEHWDLSRSLLPGIPEIDVRTDDDLISNNEFTKLSKRHIPSRSSADLRASTPNPPAALGITMLLKLKQLLFQNSSIATNSDSLLEQLKHFKENVEFYIDLHLGVRPKKMAGFPVSFTDYWAQSLMKNTNSFDVTFNKAVTESARFKNHTAPVPIIVATSRTGSRKNVIFEFTPWEFGSWDSQVSLFMKLQYLGSSITNGTAVKCFNGLDQLGYIAATSSSVFNNALVYVWRLISRSSVEAVKAVKTVMSIFGLGGSMNLELLDEDIEPGLDTDYAVYRHNPFYKYEKRDSEFTASDHLYLVDGGEDGENIPLRSLLSRNLDLVFMLDVSSDVDNYANGDKLKNVLHQVKVQERITYKYPTTIPENSPLILGCHFHHKKKLGHDHLPPILIYHANLPIYNNTNTSTFKMTYTPEEIDALRTHGRNMVTNYHDSKYEGCLRCIITKRSLDRLHRAPTDYCLDCYKNYCYS</sequence>
<dbReference type="Proteomes" id="UP001623330">
    <property type="component" value="Unassembled WGS sequence"/>
</dbReference>
<dbReference type="EC" id="3.1.1.5" evidence="6"/>
<keyword evidence="3 5" id="KW-0442">Lipid degradation</keyword>
<dbReference type="EMBL" id="JBEVYD010000011">
    <property type="protein sequence ID" value="KAL3229619.1"/>
    <property type="molecule type" value="Genomic_DNA"/>
</dbReference>
<feature type="transmembrane region" description="Helical" evidence="7">
    <location>
        <begin position="34"/>
        <end position="58"/>
    </location>
</feature>
<keyword evidence="7" id="KW-0812">Transmembrane</keyword>
<organism evidence="9 10">
    <name type="scientific">Nakaseomyces bracarensis</name>
    <dbReference type="NCBI Taxonomy" id="273131"/>
    <lineage>
        <taxon>Eukaryota</taxon>
        <taxon>Fungi</taxon>
        <taxon>Dikarya</taxon>
        <taxon>Ascomycota</taxon>
        <taxon>Saccharomycotina</taxon>
        <taxon>Saccharomycetes</taxon>
        <taxon>Saccharomycetales</taxon>
        <taxon>Saccharomycetaceae</taxon>
        <taxon>Nakaseomyces</taxon>
    </lineage>
</organism>